<dbReference type="EMBL" id="CACRZD030000140">
    <property type="protein sequence ID" value="CAA6674727.1"/>
    <property type="molecule type" value="Genomic_DNA"/>
</dbReference>
<comment type="caution">
    <text evidence="2">The sequence shown here is derived from an EMBL/GenBank/DDBJ whole genome shotgun (WGS) entry which is preliminary data.</text>
</comment>
<reference evidence="3" key="1">
    <citation type="journal article" date="2020" name="Sci. Rep.">
        <title>Chromosome-scale genome assembly for the duckweed Spirodela intermedia, integrating cytogenetic maps, PacBio and Oxford Nanopore libraries.</title>
        <authorList>
            <person name="Hoang P.T.N."/>
            <person name="Fiebig A."/>
            <person name="Novak P."/>
            <person name="Macas J."/>
            <person name="Cao H.X."/>
            <person name="Stepanenko A."/>
            <person name="Chen G."/>
            <person name="Borisjuk N."/>
            <person name="Scholz U."/>
            <person name="Schubert I."/>
        </authorList>
    </citation>
    <scope>NUCLEOTIDE SEQUENCE [LARGE SCALE GENOMIC DNA]</scope>
</reference>
<evidence type="ECO:0000313" key="3">
    <source>
        <dbReference type="Proteomes" id="UP001189122"/>
    </source>
</evidence>
<evidence type="ECO:0000256" key="1">
    <source>
        <dbReference type="SAM" id="MobiDB-lite"/>
    </source>
</evidence>
<feature type="region of interest" description="Disordered" evidence="1">
    <location>
        <begin position="77"/>
        <end position="101"/>
    </location>
</feature>
<protein>
    <submittedName>
        <fullName evidence="2">Uncharacterized protein</fullName>
    </submittedName>
</protein>
<organism evidence="2 3">
    <name type="scientific">Spirodela intermedia</name>
    <name type="common">Intermediate duckweed</name>
    <dbReference type="NCBI Taxonomy" id="51605"/>
    <lineage>
        <taxon>Eukaryota</taxon>
        <taxon>Viridiplantae</taxon>
        <taxon>Streptophyta</taxon>
        <taxon>Embryophyta</taxon>
        <taxon>Tracheophyta</taxon>
        <taxon>Spermatophyta</taxon>
        <taxon>Magnoliopsida</taxon>
        <taxon>Liliopsida</taxon>
        <taxon>Araceae</taxon>
        <taxon>Lemnoideae</taxon>
        <taxon>Spirodela</taxon>
    </lineage>
</organism>
<sequence length="101" mass="10593">MGYAGEGAMKGRKGFGLYGPRDHPCPGLTDLRLIGTENNIISRNLRGHDSASCCLKVHLAIEGALTGLTAHPPTCLAEDSTKGERSGVVAAEEKDMISKGN</sequence>
<dbReference type="Proteomes" id="UP001189122">
    <property type="component" value="Unassembled WGS sequence"/>
</dbReference>
<gene>
    <name evidence="2" type="ORF">SI7747_UN021085</name>
</gene>
<name>A0ABN7EBN2_SPIIN</name>
<evidence type="ECO:0000313" key="2">
    <source>
        <dbReference type="EMBL" id="CAA6674727.1"/>
    </source>
</evidence>
<keyword evidence="3" id="KW-1185">Reference proteome</keyword>
<accession>A0ABN7EBN2</accession>
<feature type="compositionally biased region" description="Basic and acidic residues" evidence="1">
    <location>
        <begin position="79"/>
        <end position="101"/>
    </location>
</feature>
<proteinExistence type="predicted"/>